<dbReference type="EMBL" id="CP020477">
    <property type="protein sequence ID" value="ARM75024.1"/>
    <property type="molecule type" value="Genomic_DNA"/>
</dbReference>
<dbReference type="EC" id="2.1.1.-" evidence="9"/>
<dbReference type="SUPFAM" id="SSF75217">
    <property type="entry name" value="alpha/beta knot"/>
    <property type="match status" value="1"/>
</dbReference>
<protein>
    <recommendedName>
        <fullName evidence="9">Ribosomal RNA small subunit methyltransferase Nep1</fullName>
        <ecNumber evidence="9">2.1.1.-</ecNumber>
    </recommendedName>
    <alternativeName>
        <fullName evidence="9">16S rRNA (pseudouridine-N1-)-methyltransferase Nep1</fullName>
    </alternativeName>
</protein>
<accession>A0A1W6JXT7</accession>
<evidence type="ECO:0000256" key="2">
    <source>
        <dbReference type="ARBA" id="ARBA00022517"/>
    </source>
</evidence>
<dbReference type="HAMAP" id="MF_00554">
    <property type="entry name" value="NEP1"/>
    <property type="match status" value="1"/>
</dbReference>
<keyword evidence="11" id="KW-1185">Reference proteome</keyword>
<evidence type="ECO:0000256" key="6">
    <source>
        <dbReference type="ARBA" id="ARBA00022691"/>
    </source>
</evidence>
<dbReference type="GeneID" id="41589770"/>
<keyword evidence="7 9" id="KW-0699">rRNA-binding</keyword>
<keyword evidence="6 9" id="KW-0949">S-adenosyl-L-methionine</keyword>
<feature type="site" description="Interaction with substrate rRNA" evidence="9">
    <location>
        <position position="60"/>
    </location>
</feature>
<evidence type="ECO:0000313" key="11">
    <source>
        <dbReference type="Proteomes" id="UP000193404"/>
    </source>
</evidence>
<keyword evidence="4 9" id="KW-0489">Methyltransferase</keyword>
<dbReference type="InterPro" id="IPR023503">
    <property type="entry name" value="Ribosome_NEP1_arc"/>
</dbReference>
<feature type="binding site" evidence="9">
    <location>
        <begin position="191"/>
        <end position="196"/>
    </location>
    <ligand>
        <name>S-adenosyl-L-methionine</name>
        <dbReference type="ChEBI" id="CHEBI:59789"/>
    </ligand>
</feature>
<evidence type="ECO:0000256" key="8">
    <source>
        <dbReference type="ARBA" id="ARBA00022884"/>
    </source>
</evidence>
<dbReference type="STRING" id="282676.B6F84_02585"/>
<dbReference type="CDD" id="cd18088">
    <property type="entry name" value="Nep1-like"/>
    <property type="match status" value="1"/>
</dbReference>
<comment type="catalytic activity">
    <reaction evidence="9">
        <text>a pseudouridine in rRNA + S-adenosyl-L-methionine = an N(1)-methylpseudouridine in rRNA + S-adenosyl-L-homocysteine + H(+)</text>
        <dbReference type="Rhea" id="RHEA:46696"/>
        <dbReference type="Rhea" id="RHEA-COMP:11634"/>
        <dbReference type="Rhea" id="RHEA-COMP:13933"/>
        <dbReference type="ChEBI" id="CHEBI:15378"/>
        <dbReference type="ChEBI" id="CHEBI:57856"/>
        <dbReference type="ChEBI" id="CHEBI:59789"/>
        <dbReference type="ChEBI" id="CHEBI:65314"/>
        <dbReference type="ChEBI" id="CHEBI:74890"/>
    </reaction>
</comment>
<proteinExistence type="inferred from homology"/>
<evidence type="ECO:0000256" key="4">
    <source>
        <dbReference type="ARBA" id="ARBA00022603"/>
    </source>
</evidence>
<dbReference type="Proteomes" id="UP000193404">
    <property type="component" value="Chromosome"/>
</dbReference>
<dbReference type="GO" id="GO:0070037">
    <property type="term" value="F:rRNA (pseudouridine) methyltransferase activity"/>
    <property type="evidence" value="ECO:0007669"/>
    <property type="project" value="UniProtKB-UniRule"/>
</dbReference>
<evidence type="ECO:0000256" key="5">
    <source>
        <dbReference type="ARBA" id="ARBA00022679"/>
    </source>
</evidence>
<evidence type="ECO:0000256" key="7">
    <source>
        <dbReference type="ARBA" id="ARBA00022730"/>
    </source>
</evidence>
<comment type="similarity">
    <text evidence="1 9">Belongs to the class IV-like SAM-binding methyltransferase superfamily. RNA methyltransferase NEP1 family.</text>
</comment>
<dbReference type="GO" id="GO:0019843">
    <property type="term" value="F:rRNA binding"/>
    <property type="evidence" value="ECO:0007669"/>
    <property type="project" value="UniProtKB-UniRule"/>
</dbReference>
<comment type="function">
    <text evidence="9">Methyltransferase involved in ribosomal biogenesis. Specifically catalyzes the N1-methylation of the pseudouridine corresponding to position 914 in M.jannaschii 16S rRNA.</text>
</comment>
<gene>
    <name evidence="9" type="primary">nep1</name>
    <name evidence="10" type="ORF">B6F84_02585</name>
</gene>
<reference evidence="10 11" key="1">
    <citation type="submission" date="2017-03" db="EMBL/GenBank/DDBJ databases">
        <title>Sulfur activation and transportation mechanism of thermophilic Archaea Acidianus manzaensis YN-25.</title>
        <authorList>
            <person name="Ma Y."/>
            <person name="Yang Y."/>
            <person name="Xia J."/>
        </authorList>
    </citation>
    <scope>NUCLEOTIDE SEQUENCE [LARGE SCALE GENOMIC DNA]</scope>
    <source>
        <strain evidence="10 11">YN-25</strain>
    </source>
</reference>
<dbReference type="Gene3D" id="3.40.1280.10">
    <property type="match status" value="1"/>
</dbReference>
<dbReference type="Pfam" id="PF03587">
    <property type="entry name" value="EMG1"/>
    <property type="match status" value="1"/>
</dbReference>
<dbReference type="PANTHER" id="PTHR12636">
    <property type="entry name" value="NEP1/MRA1"/>
    <property type="match status" value="1"/>
</dbReference>
<keyword evidence="2 9" id="KW-0690">Ribosome biogenesis</keyword>
<dbReference type="RefSeq" id="WP_148690779.1">
    <property type="nucleotide sequence ID" value="NZ_CP020477.1"/>
</dbReference>
<dbReference type="InterPro" id="IPR005304">
    <property type="entry name" value="Rbsml_bgen_MeTrfase_EMG1/NEP1"/>
</dbReference>
<feature type="binding site" evidence="9">
    <location>
        <position position="169"/>
    </location>
    <ligand>
        <name>S-adenosyl-L-methionine</name>
        <dbReference type="ChEBI" id="CHEBI:59789"/>
    </ligand>
</feature>
<dbReference type="GO" id="GO:0070475">
    <property type="term" value="P:rRNA base methylation"/>
    <property type="evidence" value="ECO:0007669"/>
    <property type="project" value="InterPro"/>
</dbReference>
<keyword evidence="3 9" id="KW-0698">rRNA processing</keyword>
<feature type="binding site" evidence="9">
    <location>
        <position position="174"/>
    </location>
    <ligand>
        <name>S-adenosyl-L-methionine</name>
        <dbReference type="ChEBI" id="CHEBI:59789"/>
    </ligand>
</feature>
<feature type="site" description="Interaction with substrate rRNA" evidence="9">
    <location>
        <position position="105"/>
    </location>
</feature>
<dbReference type="PANTHER" id="PTHR12636:SF5">
    <property type="entry name" value="RIBOSOMAL RNA SMALL SUBUNIT METHYLTRANSFERASE NEP1"/>
    <property type="match status" value="1"/>
</dbReference>
<feature type="site" description="Interaction with substrate rRNA" evidence="9">
    <location>
        <position position="101"/>
    </location>
</feature>
<comment type="subunit">
    <text evidence="9">Homodimer.</text>
</comment>
<dbReference type="KEGG" id="aman:B6F84_02585"/>
<evidence type="ECO:0000256" key="3">
    <source>
        <dbReference type="ARBA" id="ARBA00022552"/>
    </source>
</evidence>
<dbReference type="InterPro" id="IPR029028">
    <property type="entry name" value="Alpha/beta_knot_MTases"/>
</dbReference>
<feature type="site" description="Stabilizes Arg-xx" evidence="9">
    <location>
        <position position="62"/>
    </location>
</feature>
<evidence type="ECO:0000256" key="1">
    <source>
        <dbReference type="ARBA" id="ARBA00008115"/>
    </source>
</evidence>
<keyword evidence="5 9" id="KW-0808">Transferase</keyword>
<name>A0A1W6JXT7_9CREN</name>
<evidence type="ECO:0000256" key="9">
    <source>
        <dbReference type="HAMAP-Rule" id="MF_00554"/>
    </source>
</evidence>
<organism evidence="10 11">
    <name type="scientific">Acidianus manzaensis</name>
    <dbReference type="NCBI Taxonomy" id="282676"/>
    <lineage>
        <taxon>Archaea</taxon>
        <taxon>Thermoproteota</taxon>
        <taxon>Thermoprotei</taxon>
        <taxon>Sulfolobales</taxon>
        <taxon>Sulfolobaceae</taxon>
        <taxon>Acidianus</taxon>
    </lineage>
</organism>
<dbReference type="OrthoDB" id="7612at2157"/>
<feature type="site" description="Interaction with substrate rRNA" evidence="9">
    <location>
        <position position="98"/>
    </location>
</feature>
<dbReference type="AlphaFoldDB" id="A0A1W6JXT7"/>
<dbReference type="InterPro" id="IPR029026">
    <property type="entry name" value="tRNA_m1G_MTases_N"/>
</dbReference>
<dbReference type="NCBIfam" id="NF003203">
    <property type="entry name" value="PRK04171.1-1"/>
    <property type="match status" value="1"/>
</dbReference>
<evidence type="ECO:0000313" key="10">
    <source>
        <dbReference type="EMBL" id="ARM75024.1"/>
    </source>
</evidence>
<sequence>MLNVILLDSGLELVPKEIINEKSVIQNAKKRGKNPEETLLDISIHFHAMKKLDYWQKRGRPDIIHMALIMLLSERDLIKNLYIHTINSKIIKVNTKMRPPKNYNRFVPLMEQLLKIGKVPPNSAEPLMEILNIKLKDLTKEYVPILLSEHGEKTKITSLCNDKFLIGVGGFQHGDFSEEVKDVFTKSFSISEKILETQQVVCRLISFCNSI</sequence>
<keyword evidence="8 9" id="KW-0694">RNA-binding</keyword>